<feature type="domain" description="Carbohydrate kinase PfkB" evidence="7">
    <location>
        <begin position="435"/>
        <end position="498"/>
    </location>
</feature>
<evidence type="ECO:0000313" key="9">
    <source>
        <dbReference type="Proteomes" id="UP000799772"/>
    </source>
</evidence>
<reference evidence="8" key="1">
    <citation type="journal article" date="2020" name="Stud. Mycol.">
        <title>101 Dothideomycetes genomes: a test case for predicting lifestyles and emergence of pathogens.</title>
        <authorList>
            <person name="Haridas S."/>
            <person name="Albert R."/>
            <person name="Binder M."/>
            <person name="Bloem J."/>
            <person name="Labutti K."/>
            <person name="Salamov A."/>
            <person name="Andreopoulos B."/>
            <person name="Baker S."/>
            <person name="Barry K."/>
            <person name="Bills G."/>
            <person name="Bluhm B."/>
            <person name="Cannon C."/>
            <person name="Castanera R."/>
            <person name="Culley D."/>
            <person name="Daum C."/>
            <person name="Ezra D."/>
            <person name="Gonzalez J."/>
            <person name="Henrissat B."/>
            <person name="Kuo A."/>
            <person name="Liang C."/>
            <person name="Lipzen A."/>
            <person name="Lutzoni F."/>
            <person name="Magnuson J."/>
            <person name="Mondo S."/>
            <person name="Nolan M."/>
            <person name="Ohm R."/>
            <person name="Pangilinan J."/>
            <person name="Park H.-J."/>
            <person name="Ramirez L."/>
            <person name="Alfaro M."/>
            <person name="Sun H."/>
            <person name="Tritt A."/>
            <person name="Yoshinaga Y."/>
            <person name="Zwiers L.-H."/>
            <person name="Turgeon B."/>
            <person name="Goodwin S."/>
            <person name="Spatafora J."/>
            <person name="Crous P."/>
            <person name="Grigoriev I."/>
        </authorList>
    </citation>
    <scope>NUCLEOTIDE SEQUENCE</scope>
    <source>
        <strain evidence="8">CBS 133067</strain>
    </source>
</reference>
<dbReference type="InterPro" id="IPR029056">
    <property type="entry name" value="Ribokinase-like"/>
</dbReference>
<dbReference type="Proteomes" id="UP000799772">
    <property type="component" value="Unassembled WGS sequence"/>
</dbReference>
<gene>
    <name evidence="8" type="ORF">NA57DRAFT_64830</name>
</gene>
<dbReference type="GO" id="GO:0004730">
    <property type="term" value="F:pseudouridylate synthase activity"/>
    <property type="evidence" value="ECO:0007669"/>
    <property type="project" value="InterPro"/>
</dbReference>
<keyword evidence="4" id="KW-0456">Lyase</keyword>
<dbReference type="EMBL" id="ML978123">
    <property type="protein sequence ID" value="KAF2102325.1"/>
    <property type="molecule type" value="Genomic_DNA"/>
</dbReference>
<dbReference type="GO" id="GO:0046872">
    <property type="term" value="F:metal ion binding"/>
    <property type="evidence" value="ECO:0007669"/>
    <property type="project" value="UniProtKB-KW"/>
</dbReference>
<comment type="caution">
    <text evidence="8">The sequence shown here is derived from an EMBL/GenBank/DDBJ whole genome shotgun (WGS) entry which is preliminary data.</text>
</comment>
<keyword evidence="1" id="KW-0479">Metal-binding</keyword>
<dbReference type="SUPFAM" id="SSF53613">
    <property type="entry name" value="Ribokinase-like"/>
    <property type="match status" value="1"/>
</dbReference>
<dbReference type="Pfam" id="PF00294">
    <property type="entry name" value="PfkB"/>
    <property type="match status" value="2"/>
</dbReference>
<dbReference type="OrthoDB" id="198885at2759"/>
<feature type="domain" description="Carbohydrate kinase PfkB" evidence="7">
    <location>
        <begin position="720"/>
        <end position="804"/>
    </location>
</feature>
<name>A0A9P4M9N9_9PEZI</name>
<dbReference type="GO" id="GO:0005737">
    <property type="term" value="C:cytoplasm"/>
    <property type="evidence" value="ECO:0007669"/>
    <property type="project" value="TreeGrafter"/>
</dbReference>
<dbReference type="CDD" id="cd01941">
    <property type="entry name" value="YeiC_kinase_like"/>
    <property type="match status" value="1"/>
</dbReference>
<protein>
    <submittedName>
        <fullName evidence="8">IdgA domain protein</fullName>
    </submittedName>
</protein>
<dbReference type="Pfam" id="PF04227">
    <property type="entry name" value="Indigoidine_A"/>
    <property type="match status" value="1"/>
</dbReference>
<keyword evidence="3" id="KW-0464">Manganese</keyword>
<keyword evidence="2" id="KW-0378">Hydrolase</keyword>
<dbReference type="GO" id="GO:0016798">
    <property type="term" value="F:hydrolase activity, acting on glycosyl bonds"/>
    <property type="evidence" value="ECO:0007669"/>
    <property type="project" value="UniProtKB-KW"/>
</dbReference>
<dbReference type="SUPFAM" id="SSF110581">
    <property type="entry name" value="Indigoidine synthase A-like"/>
    <property type="match status" value="1"/>
</dbReference>
<feature type="compositionally biased region" description="Low complexity" evidence="6">
    <location>
        <begin position="371"/>
        <end position="385"/>
    </location>
</feature>
<dbReference type="Gene3D" id="3.40.1790.10">
    <property type="entry name" value="Indigoidine synthase domain"/>
    <property type="match status" value="1"/>
</dbReference>
<keyword evidence="9" id="KW-1185">Reference proteome</keyword>
<proteinExistence type="inferred from homology"/>
<dbReference type="InterPro" id="IPR011611">
    <property type="entry name" value="PfkB_dom"/>
</dbReference>
<dbReference type="InterPro" id="IPR007342">
    <property type="entry name" value="PsuG"/>
</dbReference>
<dbReference type="AlphaFoldDB" id="A0A9P4M9N9"/>
<evidence type="ECO:0000313" key="8">
    <source>
        <dbReference type="EMBL" id="KAF2102325.1"/>
    </source>
</evidence>
<evidence type="ECO:0000256" key="6">
    <source>
        <dbReference type="SAM" id="MobiDB-lite"/>
    </source>
</evidence>
<dbReference type="PANTHER" id="PTHR42909:SF1">
    <property type="entry name" value="CARBOHYDRATE KINASE PFKB DOMAIN-CONTAINING PROTEIN"/>
    <property type="match status" value="1"/>
</dbReference>
<sequence length="813" mass="87878">MFRPQLAFRGIRKSKGAYQVSRMRRKATIAPDNPFLVISEEIREAIHSNRPVVALETTIYTHGFPYPSNVALASELESIVRVNGAVPATIGILDGVAHVGLSPDELIRLTSSVGKQDVLKISRRDLAFATGLRLAGKSFHGGTTIAGTMVLAHLAGIKVFATGGLGGVHRGGEVSMDVSADLTELGRTPVAVVSSGCKSFLDIPRTIEYLETQGVGVATFADGRKGNVDFPAFWARESGVKSPMTVRDEREAAAVVHAQMTLQLSSGLLFANPIPESAAIPKEYIDDIIASAVQEAEENGISGKDNTPYILSKIKELTNGKSVAANHALVSSNVQRGTRVAVELAKLEAESLGSGPGERRESAPIFHTAPVSAASTTTHSTQSPSHHSELFLSSASPDQPQLIGSPAVLVAGALAVDLSCDFAPLDPRSAISPDSHTSNPAAITQSIGGVGHNVAKALHYLNIPVRFCSLVGDDIAGHSAIAELRERHFPTEEIRVANSREIQHPTSGGRTAQYIAVNDARKDLVLAMADMSIFEDRGLWSEANFRSFWQDTLKRGEDPKIVVVDANWEAPIIMRWLDYANEVGAMTVLEPVSVAKCRRLFSPDRREERMWFGTAETEGRRIDLATPNSLELASMYHAARQNELMDNANWWSYINELSIPSTGARDKFIQLMPVELVDQGLPQMAIQMLPFISCIITKLGSNGVLLTQVLNQDDARLREGGSSKYIVSRGEKEVGGVYMRYYPAIERVKDEDIVSVNGVGDTFLGAIIAGMAEKGKGDARIEYLIDFAQKAAVLTLKSKESASPELKTLRNLL</sequence>
<dbReference type="HAMAP" id="MF_01876">
    <property type="entry name" value="PsiMP_glycosidase"/>
    <property type="match status" value="1"/>
</dbReference>
<dbReference type="Gene3D" id="3.40.1190.20">
    <property type="match status" value="1"/>
</dbReference>
<feature type="region of interest" description="Disordered" evidence="6">
    <location>
        <begin position="371"/>
        <end position="396"/>
    </location>
</feature>
<keyword evidence="5" id="KW-0326">Glycosidase</keyword>
<organism evidence="8 9">
    <name type="scientific">Rhizodiscina lignyota</name>
    <dbReference type="NCBI Taxonomy" id="1504668"/>
    <lineage>
        <taxon>Eukaryota</taxon>
        <taxon>Fungi</taxon>
        <taxon>Dikarya</taxon>
        <taxon>Ascomycota</taxon>
        <taxon>Pezizomycotina</taxon>
        <taxon>Dothideomycetes</taxon>
        <taxon>Pleosporomycetidae</taxon>
        <taxon>Aulographales</taxon>
        <taxon>Rhizodiscinaceae</taxon>
        <taxon>Rhizodiscina</taxon>
    </lineage>
</organism>
<accession>A0A9P4M9N9</accession>
<evidence type="ECO:0000256" key="3">
    <source>
        <dbReference type="ARBA" id="ARBA00023211"/>
    </source>
</evidence>
<evidence type="ECO:0000256" key="2">
    <source>
        <dbReference type="ARBA" id="ARBA00022801"/>
    </source>
</evidence>
<dbReference type="InterPro" id="IPR022830">
    <property type="entry name" value="Indigdn_synthA-like"/>
</dbReference>
<evidence type="ECO:0000256" key="1">
    <source>
        <dbReference type="ARBA" id="ARBA00022723"/>
    </source>
</evidence>
<dbReference type="PANTHER" id="PTHR42909">
    <property type="entry name" value="ZGC:136858"/>
    <property type="match status" value="1"/>
</dbReference>
<evidence type="ECO:0000256" key="4">
    <source>
        <dbReference type="ARBA" id="ARBA00023239"/>
    </source>
</evidence>
<evidence type="ECO:0000259" key="7">
    <source>
        <dbReference type="Pfam" id="PF00294"/>
    </source>
</evidence>
<evidence type="ECO:0000256" key="5">
    <source>
        <dbReference type="ARBA" id="ARBA00023295"/>
    </source>
</evidence>